<dbReference type="RefSeq" id="XP_040782026.1">
    <property type="nucleotide sequence ID" value="XM_040925063.1"/>
</dbReference>
<proteinExistence type="predicted"/>
<feature type="compositionally biased region" description="Polar residues" evidence="1">
    <location>
        <begin position="1"/>
        <end position="22"/>
    </location>
</feature>
<evidence type="ECO:0008006" key="4">
    <source>
        <dbReference type="Google" id="ProtNLM"/>
    </source>
</evidence>
<feature type="region of interest" description="Disordered" evidence="1">
    <location>
        <begin position="1"/>
        <end position="113"/>
    </location>
</feature>
<feature type="compositionally biased region" description="Basic and acidic residues" evidence="1">
    <location>
        <begin position="192"/>
        <end position="203"/>
    </location>
</feature>
<dbReference type="EMBL" id="MU032344">
    <property type="protein sequence ID" value="KAF3771065.1"/>
    <property type="molecule type" value="Genomic_DNA"/>
</dbReference>
<feature type="compositionally biased region" description="Low complexity" evidence="1">
    <location>
        <begin position="250"/>
        <end position="260"/>
    </location>
</feature>
<accession>A0A9P5CWD8</accession>
<organism evidence="2 3">
    <name type="scientific">Cryphonectria parasitica (strain ATCC 38755 / EP155)</name>
    <dbReference type="NCBI Taxonomy" id="660469"/>
    <lineage>
        <taxon>Eukaryota</taxon>
        <taxon>Fungi</taxon>
        <taxon>Dikarya</taxon>
        <taxon>Ascomycota</taxon>
        <taxon>Pezizomycotina</taxon>
        <taxon>Sordariomycetes</taxon>
        <taxon>Sordariomycetidae</taxon>
        <taxon>Diaporthales</taxon>
        <taxon>Cryphonectriaceae</taxon>
        <taxon>Cryphonectria-Endothia species complex</taxon>
        <taxon>Cryphonectria</taxon>
    </lineage>
</organism>
<dbReference type="Proteomes" id="UP000803844">
    <property type="component" value="Unassembled WGS sequence"/>
</dbReference>
<protein>
    <recommendedName>
        <fullName evidence="4">Myb-like domain-containing protein</fullName>
    </recommendedName>
</protein>
<keyword evidence="3" id="KW-1185">Reference proteome</keyword>
<dbReference type="AlphaFoldDB" id="A0A9P5CWD8"/>
<feature type="region of interest" description="Disordered" evidence="1">
    <location>
        <begin position="138"/>
        <end position="295"/>
    </location>
</feature>
<feature type="compositionally biased region" description="Polar residues" evidence="1">
    <location>
        <begin position="30"/>
        <end position="41"/>
    </location>
</feature>
<evidence type="ECO:0000313" key="3">
    <source>
        <dbReference type="Proteomes" id="UP000803844"/>
    </source>
</evidence>
<feature type="compositionally biased region" description="Basic and acidic residues" evidence="1">
    <location>
        <begin position="336"/>
        <end position="352"/>
    </location>
</feature>
<reference evidence="2" key="1">
    <citation type="journal article" date="2020" name="Phytopathology">
        <title>Genome sequence of the chestnut blight fungus Cryphonectria parasitica EP155: A fundamental resource for an archetypical invasive plant pathogen.</title>
        <authorList>
            <person name="Crouch J.A."/>
            <person name="Dawe A."/>
            <person name="Aerts A."/>
            <person name="Barry K."/>
            <person name="Churchill A.C.L."/>
            <person name="Grimwood J."/>
            <person name="Hillman B."/>
            <person name="Milgroom M.G."/>
            <person name="Pangilinan J."/>
            <person name="Smith M."/>
            <person name="Salamov A."/>
            <person name="Schmutz J."/>
            <person name="Yadav J."/>
            <person name="Grigoriev I.V."/>
            <person name="Nuss D."/>
        </authorList>
    </citation>
    <scope>NUCLEOTIDE SEQUENCE</scope>
    <source>
        <strain evidence="2">EP155</strain>
    </source>
</reference>
<comment type="caution">
    <text evidence="2">The sequence shown here is derived from an EMBL/GenBank/DDBJ whole genome shotgun (WGS) entry which is preliminary data.</text>
</comment>
<name>A0A9P5CWD8_CRYP1</name>
<evidence type="ECO:0000256" key="1">
    <source>
        <dbReference type="SAM" id="MobiDB-lite"/>
    </source>
</evidence>
<sequence>MAQRPNTPFSQPQEPDQISDSPSPRRVNPNDGNAGSVQPNGYQPHIDPRSLGNQQPPPPSQDQTHHQLYQRGLVDATTGGQLLYRPRPEAGPAPSAVGLSRIVAGPSQSPTINPYTLAGFPQCGLDYLAQCENHQLDPDINGFQQYHRLQQPRPLSGQNESNPPSPHSSSAQPENHNIIELEPVENPQLRPDIPDSHPGERVDVGNSTVLPEEAGLQPAGHPQQDDDQPPAMGGSDGQQQALPAPPVDNSAEPPAAAAGPSSPPPAAQSGQRAARRRRSSNRRGQARPGAWTADELQRARALREQGLSIAHIAREMGRTANSVSARLWRLSGGNPRRAENERRAHGDARPDV</sequence>
<evidence type="ECO:0000313" key="2">
    <source>
        <dbReference type="EMBL" id="KAF3771065.1"/>
    </source>
</evidence>
<feature type="region of interest" description="Disordered" evidence="1">
    <location>
        <begin position="330"/>
        <end position="352"/>
    </location>
</feature>
<feature type="compositionally biased region" description="Basic residues" evidence="1">
    <location>
        <begin position="273"/>
        <end position="285"/>
    </location>
</feature>
<dbReference type="Gene3D" id="1.10.10.60">
    <property type="entry name" value="Homeodomain-like"/>
    <property type="match status" value="1"/>
</dbReference>
<gene>
    <name evidence="2" type="ORF">M406DRAFT_67399</name>
</gene>
<dbReference type="GeneID" id="63842192"/>